<dbReference type="Pfam" id="PF00179">
    <property type="entry name" value="UQ_con"/>
    <property type="match status" value="1"/>
</dbReference>
<dbReference type="InterPro" id="IPR000608">
    <property type="entry name" value="UBC"/>
</dbReference>
<dbReference type="OrthoDB" id="1158011at2759"/>
<comment type="caution">
    <text evidence="3">The sequence shown here is derived from an EMBL/GenBank/DDBJ whole genome shotgun (WGS) entry which is preliminary data.</text>
</comment>
<dbReference type="CDD" id="cd23808">
    <property type="entry name" value="UBCc_UBE2W"/>
    <property type="match status" value="1"/>
</dbReference>
<dbReference type="AlphaFoldDB" id="A0A9W7C596"/>
<dbReference type="PROSITE" id="PS50127">
    <property type="entry name" value="UBC_2"/>
    <property type="match status" value="1"/>
</dbReference>
<dbReference type="InterPro" id="IPR016135">
    <property type="entry name" value="UBQ-conjugating_enzyme/RWD"/>
</dbReference>
<reference evidence="4" key="1">
    <citation type="journal article" date="2023" name="Commun. Biol.">
        <title>Genome analysis of Parmales, the sister group of diatoms, reveals the evolutionary specialization of diatoms from phago-mixotrophs to photoautotrophs.</title>
        <authorList>
            <person name="Ban H."/>
            <person name="Sato S."/>
            <person name="Yoshikawa S."/>
            <person name="Yamada K."/>
            <person name="Nakamura Y."/>
            <person name="Ichinomiya M."/>
            <person name="Sato N."/>
            <person name="Blanc-Mathieu R."/>
            <person name="Endo H."/>
            <person name="Kuwata A."/>
            <person name="Ogata H."/>
        </authorList>
    </citation>
    <scope>NUCLEOTIDE SEQUENCE [LARGE SCALE GENOMIC DNA]</scope>
    <source>
        <strain evidence="4">NIES 3700</strain>
    </source>
</reference>
<evidence type="ECO:0000313" key="4">
    <source>
        <dbReference type="Proteomes" id="UP001165122"/>
    </source>
</evidence>
<dbReference type="Proteomes" id="UP001165122">
    <property type="component" value="Unassembled WGS sequence"/>
</dbReference>
<dbReference type="Gene3D" id="3.10.110.10">
    <property type="entry name" value="Ubiquitin Conjugating Enzyme"/>
    <property type="match status" value="1"/>
</dbReference>
<accession>A0A9W7C596</accession>
<dbReference type="SMART" id="SM00212">
    <property type="entry name" value="UBCc"/>
    <property type="match status" value="1"/>
</dbReference>
<evidence type="ECO:0000256" key="1">
    <source>
        <dbReference type="SAM" id="MobiDB-lite"/>
    </source>
</evidence>
<evidence type="ECO:0000259" key="2">
    <source>
        <dbReference type="PROSITE" id="PS50127"/>
    </source>
</evidence>
<sequence length="247" mass="27069">MSSHKPLHSQSPAHSPVHPFDSIAPALTCRGGGSILKSLKGSLKILDSLGLRSLRKSLTKSINNVLSFFSFNPNEGLKEHNNKKTPSKNKIKSVHLTKSHPTTTRLGRIQSELKAFLKSPPPHICVTVGSNLSQWIIHLTFPPTTAYPNETYKLKITFPSDYPTSPPSCYFLKPTPAHEHVYTNGDICLSLLGSDWRPTMSAETLAVSIMSMLSSAGEKSRPMDNSAHAAAKPGGRQDNWVYHDDSC</sequence>
<protein>
    <recommendedName>
        <fullName evidence="2">UBC core domain-containing protein</fullName>
    </recommendedName>
</protein>
<dbReference type="PANTHER" id="PTHR24067">
    <property type="entry name" value="UBIQUITIN-CONJUGATING ENZYME E2"/>
    <property type="match status" value="1"/>
</dbReference>
<keyword evidence="4" id="KW-1185">Reference proteome</keyword>
<dbReference type="SUPFAM" id="SSF54495">
    <property type="entry name" value="UBC-like"/>
    <property type="match status" value="1"/>
</dbReference>
<feature type="domain" description="UBC core" evidence="2">
    <location>
        <begin position="104"/>
        <end position="247"/>
    </location>
</feature>
<name>A0A9W7C596_9STRA</name>
<organism evidence="3 4">
    <name type="scientific">Triparma laevis f. longispina</name>
    <dbReference type="NCBI Taxonomy" id="1714387"/>
    <lineage>
        <taxon>Eukaryota</taxon>
        <taxon>Sar</taxon>
        <taxon>Stramenopiles</taxon>
        <taxon>Ochrophyta</taxon>
        <taxon>Bolidophyceae</taxon>
        <taxon>Parmales</taxon>
        <taxon>Triparmaceae</taxon>
        <taxon>Triparma</taxon>
    </lineage>
</organism>
<evidence type="ECO:0000313" key="3">
    <source>
        <dbReference type="EMBL" id="GMH99487.1"/>
    </source>
</evidence>
<dbReference type="EMBL" id="BRXW01000011">
    <property type="protein sequence ID" value="GMH99487.1"/>
    <property type="molecule type" value="Genomic_DNA"/>
</dbReference>
<gene>
    <name evidence="3" type="ORF">TrLO_g5863</name>
</gene>
<dbReference type="InterPro" id="IPR050113">
    <property type="entry name" value="Ub_conjugating_enzyme"/>
</dbReference>
<feature type="region of interest" description="Disordered" evidence="1">
    <location>
        <begin position="217"/>
        <end position="237"/>
    </location>
</feature>
<proteinExistence type="predicted"/>